<keyword evidence="5" id="KW-0862">Zinc</keyword>
<feature type="domain" description="C2H2-type" evidence="11">
    <location>
        <begin position="1537"/>
        <end position="1564"/>
    </location>
</feature>
<feature type="region of interest" description="Disordered" evidence="10">
    <location>
        <begin position="729"/>
        <end position="772"/>
    </location>
</feature>
<dbReference type="GO" id="GO:0008270">
    <property type="term" value="F:zinc ion binding"/>
    <property type="evidence" value="ECO:0007669"/>
    <property type="project" value="UniProtKB-KW"/>
</dbReference>
<evidence type="ECO:0000313" key="12">
    <source>
        <dbReference type="Proteomes" id="UP000504630"/>
    </source>
</evidence>
<evidence type="ECO:0000256" key="7">
    <source>
        <dbReference type="ARBA" id="ARBA00023242"/>
    </source>
</evidence>
<feature type="domain" description="C2H2-type" evidence="11">
    <location>
        <begin position="1593"/>
        <end position="1619"/>
    </location>
</feature>
<evidence type="ECO:0000259" key="11">
    <source>
        <dbReference type="PROSITE" id="PS50157"/>
    </source>
</evidence>
<feature type="compositionally biased region" description="Polar residues" evidence="10">
    <location>
        <begin position="1007"/>
        <end position="1017"/>
    </location>
</feature>
<evidence type="ECO:0000256" key="5">
    <source>
        <dbReference type="ARBA" id="ARBA00022833"/>
    </source>
</evidence>
<feature type="domain" description="C2H2-type" evidence="11">
    <location>
        <begin position="1509"/>
        <end position="1536"/>
    </location>
</feature>
<feature type="compositionally biased region" description="Basic residues" evidence="10">
    <location>
        <begin position="351"/>
        <end position="363"/>
    </location>
</feature>
<organism evidence="12 13">
    <name type="scientific">Cottoperca gobio</name>
    <name type="common">Frogmouth</name>
    <name type="synonym">Aphritis gobio</name>
    <dbReference type="NCBI Taxonomy" id="56716"/>
    <lineage>
        <taxon>Eukaryota</taxon>
        <taxon>Metazoa</taxon>
        <taxon>Chordata</taxon>
        <taxon>Craniata</taxon>
        <taxon>Vertebrata</taxon>
        <taxon>Euteleostomi</taxon>
        <taxon>Actinopterygii</taxon>
        <taxon>Neopterygii</taxon>
        <taxon>Teleostei</taxon>
        <taxon>Neoteleostei</taxon>
        <taxon>Acanthomorphata</taxon>
        <taxon>Eupercaria</taxon>
        <taxon>Perciformes</taxon>
        <taxon>Notothenioidei</taxon>
        <taxon>Bovichtidae</taxon>
        <taxon>Cottoperca</taxon>
    </lineage>
</organism>
<evidence type="ECO:0000256" key="2">
    <source>
        <dbReference type="ARBA" id="ARBA00022723"/>
    </source>
</evidence>
<feature type="compositionally biased region" description="Polar residues" evidence="10">
    <location>
        <begin position="739"/>
        <end position="769"/>
    </location>
</feature>
<proteinExistence type="predicted"/>
<feature type="region of interest" description="Disordered" evidence="10">
    <location>
        <begin position="679"/>
        <end position="698"/>
    </location>
</feature>
<feature type="compositionally biased region" description="Basic residues" evidence="10">
    <location>
        <begin position="995"/>
        <end position="1006"/>
    </location>
</feature>
<keyword evidence="9" id="KW-0175">Coiled coil</keyword>
<name>A0A6J2QBU3_COTGO</name>
<feature type="region of interest" description="Disordered" evidence="10">
    <location>
        <begin position="995"/>
        <end position="1222"/>
    </location>
</feature>
<sequence>MSANDFQTKYSSVMESMLNAAIAETTKLFETMVDELKAELSKIKKENEELKTRCCQFEKARNQPTVCNVTRESEHLPGPSDGSERRDRAIQCDLVPFRTVLVEQCQPLRPQEMEYSLQDHNYGEGTTQMAFIVVKQEDSYDDSSPQSVVKQEEVQATAVCGLVLSDKADSPQASVCGAENEGPLLNQECSTGKIPMPQKDVETPVALELSFLGIDSSLQGAQNQSSELMPSLVISLASINDNMEEEYGVSQKFSETQGEVIASKKHSVVVAQHQSEAERPLEREKPSVVPQRCQREGKTSVNEQDDVTLQSTGQCLEQRTRLDKEKACEKLKSCVAEGEVSPQPELSGQGRRGRPPNKSKRLQRPVNETGSPAVSVASLSKNCSSKKKKTSESQQLSIEKEKGTIHTPSTEVLSASKTLNTPTGQPRERRSSVTLQDAMLLVEAMNQSTVDMAVPLKTQCAPHVVTLQTVDEVPAEPQTPPLPLDTHKAAEKLSDTPVTTDATPTNEAQVHNNVVIPKQQHKVTPSHTATSLRSSSTVAIQTSVRSLQQHPPCLLRTSVASSKLAMAVSRKIILVPRSVSLSKRHEMAARCPTQLPTVLSKVIAAQSILPGSTTAGLPLGSPSVSSVPQKTIYITSLKSVPVVASHSTATSTDPQSEILQHSKITIIIPRQVSAVTSRKHQSQTTVLNTKQGSAKSAAPVKVTTPQLISSSHELSVSVDIQTASDVVATMSQKKDKTSDPNLESPKQTDSVSEPINAPTKNCSCSNSASPALPPTAEQKLSAVVRLTRLPFTVSAKEAVLVSRTPTDGSTETQFISKEALPLNTSQMLEEPNDIQEKASLSSEYCTILEDSPNSGLSTTFKVSAPVFENSTIAINTTEPPAVSVTTGEATTNLDEEYINIAVEACASANGPQIEEKQSASLIHLTPITTKDTSDPHSLMTKAQFLAQLAVTPVTQDPTKASYNDAVDVTPLCAETSTSDKKRLQTKSIVAKLRSHLKTRLQARRTKTNPCTETNTRTVHPKNRSLKNDSPKDKNTTGEYIPLSPKNPAAVKDVTSPKKKTNDPTSIRPRISGLGKAGIGLKRTVSEPTTVSSKRFKASPRRSSTGPDGVGSKTKKSTSVRPSLIKTATPKKTKSTSVSPRRSSSIKESASPKNTKSTSVRSSSIKESASSKKTKIISVRPGRISSIRDGASPKSTNTTSVGPKRNNLSKTGTSPKVSFKESPSFCRRRCTLPKDVLSSAQIKRESNSFSPRYSITAEDASDKIAKIGTGSPSVRWPKLVKNGVKPRKTRESTLVKKARLSQDGSGPKNNLRVVNAKKLARAAKAKTIAKMRNSSQSKLQNGAKTSQLAENREVVRKCITKAVWTPTRMSASRTPPAGGKKETRSPDQPLVFPPSVSLFPIPVKGPPVVSPLQPLSVIGRRLLKNQCGECGRVLSSIAALESHVRLHTGRRPFSCTLCGKSFTDSKGLKRHGRVHRNGRIHVCQQCGKGFVYRFGLTKHLQMVHRRIKPFICQICHKGFFTKRDVEAHIRMHTGEKPFHCNLCEKKFARRVELNVHLRWHNGEKRHWCPYCGKGFLDFNNLKRHKYIHTGEKPHSCPHCPKNFTQSGHLKKHVKNVHKIP</sequence>
<comment type="subcellular location">
    <subcellularLocation>
        <location evidence="1">Nucleus</location>
    </subcellularLocation>
</comment>
<feature type="compositionally biased region" description="Polar residues" evidence="10">
    <location>
        <begin position="1192"/>
        <end position="1215"/>
    </location>
</feature>
<feature type="compositionally biased region" description="Basic and acidic residues" evidence="10">
    <location>
        <begin position="1025"/>
        <end position="1035"/>
    </location>
</feature>
<feature type="domain" description="C2H2-type" evidence="11">
    <location>
        <begin position="1565"/>
        <end position="1592"/>
    </location>
</feature>
<dbReference type="FunFam" id="3.30.160.60:FF:002343">
    <property type="entry name" value="Zinc finger protein 33A"/>
    <property type="match status" value="1"/>
</dbReference>
<dbReference type="PROSITE" id="PS00028">
    <property type="entry name" value="ZINC_FINGER_C2H2_1"/>
    <property type="match status" value="7"/>
</dbReference>
<feature type="compositionally biased region" description="Basic and acidic residues" evidence="10">
    <location>
        <begin position="275"/>
        <end position="286"/>
    </location>
</feature>
<dbReference type="RefSeq" id="XP_029295414.1">
    <property type="nucleotide sequence ID" value="XM_029439554.1"/>
</dbReference>
<dbReference type="Pfam" id="PF00096">
    <property type="entry name" value="zf-C2H2"/>
    <property type="match status" value="5"/>
</dbReference>
<dbReference type="PANTHER" id="PTHR24390:SF159">
    <property type="entry name" value="GROWTH FACTOR INDEPENDENT 1 TRANSCRIPTIONAL REPRESSOR"/>
    <property type="match status" value="1"/>
</dbReference>
<dbReference type="InterPro" id="IPR036236">
    <property type="entry name" value="Znf_C2H2_sf"/>
</dbReference>
<evidence type="ECO:0000256" key="10">
    <source>
        <dbReference type="SAM" id="MobiDB-lite"/>
    </source>
</evidence>
<keyword evidence="4 8" id="KW-0863">Zinc-finger</keyword>
<feature type="region of interest" description="Disordered" evidence="10">
    <location>
        <begin position="1365"/>
        <end position="1388"/>
    </location>
</feature>
<feature type="compositionally biased region" description="Low complexity" evidence="10">
    <location>
        <begin position="1134"/>
        <end position="1167"/>
    </location>
</feature>
<evidence type="ECO:0000256" key="9">
    <source>
        <dbReference type="SAM" id="Coils"/>
    </source>
</evidence>
<dbReference type="SMART" id="SM00355">
    <property type="entry name" value="ZnF_C2H2"/>
    <property type="match status" value="7"/>
</dbReference>
<keyword evidence="7" id="KW-0539">Nucleus</keyword>
<feature type="coiled-coil region" evidence="9">
    <location>
        <begin position="26"/>
        <end position="53"/>
    </location>
</feature>
<evidence type="ECO:0000256" key="8">
    <source>
        <dbReference type="PROSITE-ProRule" id="PRU00042"/>
    </source>
</evidence>
<keyword evidence="6" id="KW-0238">DNA-binding</keyword>
<protein>
    <submittedName>
        <fullName evidence="13">Mucin-5AC-like isoform X1</fullName>
    </submittedName>
</protein>
<dbReference type="OrthoDB" id="40579at2759"/>
<feature type="compositionally biased region" description="Polar residues" evidence="10">
    <location>
        <begin position="406"/>
        <end position="424"/>
    </location>
</feature>
<feature type="region of interest" description="Disordered" evidence="10">
    <location>
        <begin position="334"/>
        <end position="431"/>
    </location>
</feature>
<dbReference type="FunFam" id="3.30.160.60:FF:000624">
    <property type="entry name" value="zinc finger protein 697"/>
    <property type="match status" value="1"/>
</dbReference>
<keyword evidence="2" id="KW-0479">Metal-binding</keyword>
<dbReference type="Proteomes" id="UP000504630">
    <property type="component" value="Chromosome 1"/>
</dbReference>
<dbReference type="GO" id="GO:0000978">
    <property type="term" value="F:RNA polymerase II cis-regulatory region sequence-specific DNA binding"/>
    <property type="evidence" value="ECO:0007669"/>
    <property type="project" value="TreeGrafter"/>
</dbReference>
<dbReference type="GO" id="GO:0003700">
    <property type="term" value="F:DNA-binding transcription factor activity"/>
    <property type="evidence" value="ECO:0007669"/>
    <property type="project" value="TreeGrafter"/>
</dbReference>
<feature type="compositionally biased region" description="Polar residues" evidence="10">
    <location>
        <begin position="682"/>
        <end position="694"/>
    </location>
</feature>
<evidence type="ECO:0000256" key="1">
    <source>
        <dbReference type="ARBA" id="ARBA00004123"/>
    </source>
</evidence>
<keyword evidence="12" id="KW-1185">Reference proteome</keyword>
<dbReference type="Gene3D" id="3.30.160.60">
    <property type="entry name" value="Classic Zinc Finger"/>
    <property type="match status" value="6"/>
</dbReference>
<evidence type="ECO:0000256" key="4">
    <source>
        <dbReference type="ARBA" id="ARBA00022771"/>
    </source>
</evidence>
<feature type="domain" description="C2H2-type" evidence="11">
    <location>
        <begin position="1424"/>
        <end position="1451"/>
    </location>
</feature>
<accession>A0A6J2QBU3</accession>
<dbReference type="GO" id="GO:0006357">
    <property type="term" value="P:regulation of transcription by RNA polymerase II"/>
    <property type="evidence" value="ECO:0007669"/>
    <property type="project" value="TreeGrafter"/>
</dbReference>
<dbReference type="KEGG" id="cgob:115013328"/>
<dbReference type="GeneID" id="115013328"/>
<dbReference type="FunFam" id="3.30.160.60:FF:000688">
    <property type="entry name" value="zinc finger protein 197 isoform X1"/>
    <property type="match status" value="1"/>
</dbReference>
<dbReference type="SUPFAM" id="SSF57667">
    <property type="entry name" value="beta-beta-alpha zinc fingers"/>
    <property type="match status" value="4"/>
</dbReference>
<dbReference type="PROSITE" id="PS50157">
    <property type="entry name" value="ZINC_FINGER_C2H2_2"/>
    <property type="match status" value="7"/>
</dbReference>
<feature type="region of interest" description="Disordered" evidence="10">
    <location>
        <begin position="271"/>
        <end position="305"/>
    </location>
</feature>
<dbReference type="InterPro" id="IPR013087">
    <property type="entry name" value="Znf_C2H2_type"/>
</dbReference>
<reference evidence="13" key="1">
    <citation type="submission" date="2025-08" db="UniProtKB">
        <authorList>
            <consortium name="RefSeq"/>
        </authorList>
    </citation>
    <scope>IDENTIFICATION</scope>
</reference>
<dbReference type="GO" id="GO:0005634">
    <property type="term" value="C:nucleus"/>
    <property type="evidence" value="ECO:0007669"/>
    <property type="project" value="UniProtKB-SubCell"/>
</dbReference>
<gene>
    <name evidence="13" type="primary">LOC115013328</name>
</gene>
<feature type="domain" description="C2H2-type" evidence="11">
    <location>
        <begin position="1452"/>
        <end position="1479"/>
    </location>
</feature>
<evidence type="ECO:0000256" key="6">
    <source>
        <dbReference type="ARBA" id="ARBA00023125"/>
    </source>
</evidence>
<dbReference type="InParanoid" id="A0A6J2QBU3"/>
<keyword evidence="3" id="KW-0677">Repeat</keyword>
<evidence type="ECO:0000256" key="3">
    <source>
        <dbReference type="ARBA" id="ARBA00022737"/>
    </source>
</evidence>
<feature type="domain" description="C2H2-type" evidence="11">
    <location>
        <begin position="1480"/>
        <end position="1508"/>
    </location>
</feature>
<dbReference type="PANTHER" id="PTHR24390">
    <property type="entry name" value="ZINC FINGER PROTEIN"/>
    <property type="match status" value="1"/>
</dbReference>
<evidence type="ECO:0000313" key="13">
    <source>
        <dbReference type="RefSeq" id="XP_029295414.1"/>
    </source>
</evidence>